<accession>A0ABY8EIS3</accession>
<gene>
    <name evidence="1" type="ORF">P4S50_01850</name>
</gene>
<dbReference type="RefSeq" id="WP_277732811.1">
    <property type="nucleotide sequence ID" value="NZ_CP120733.1"/>
</dbReference>
<name>A0ABY8EIS3_9FIRM</name>
<sequence length="79" mass="9342">MNNREKNSETLCWILGFNYEAKSKVRKYVKESGMKSFLLSYKTLEFTLEEKEKIGILKRVLETFDGDIETIDFGEDDDY</sequence>
<reference evidence="1 2" key="1">
    <citation type="submission" date="2023-03" db="EMBL/GenBank/DDBJ databases">
        <title>Complete genome sequence of Tepidibacter sp. SWIR-1, isolated from a deep-sea hydrothermal vent.</title>
        <authorList>
            <person name="Li X."/>
        </authorList>
    </citation>
    <scope>NUCLEOTIDE SEQUENCE [LARGE SCALE GENOMIC DNA]</scope>
    <source>
        <strain evidence="1 2">SWIR-1</strain>
    </source>
</reference>
<evidence type="ECO:0000313" key="2">
    <source>
        <dbReference type="Proteomes" id="UP001222800"/>
    </source>
</evidence>
<proteinExistence type="predicted"/>
<keyword evidence="2" id="KW-1185">Reference proteome</keyword>
<organism evidence="1 2">
    <name type="scientific">Tepidibacter hydrothermalis</name>
    <dbReference type="NCBI Taxonomy" id="3036126"/>
    <lineage>
        <taxon>Bacteria</taxon>
        <taxon>Bacillati</taxon>
        <taxon>Bacillota</taxon>
        <taxon>Clostridia</taxon>
        <taxon>Peptostreptococcales</taxon>
        <taxon>Peptostreptococcaceae</taxon>
        <taxon>Tepidibacter</taxon>
    </lineage>
</organism>
<protein>
    <submittedName>
        <fullName evidence="1">Uncharacterized protein</fullName>
    </submittedName>
</protein>
<evidence type="ECO:0000313" key="1">
    <source>
        <dbReference type="EMBL" id="WFD10845.1"/>
    </source>
</evidence>
<dbReference type="Proteomes" id="UP001222800">
    <property type="component" value="Chromosome"/>
</dbReference>
<dbReference type="EMBL" id="CP120733">
    <property type="protein sequence ID" value="WFD10845.1"/>
    <property type="molecule type" value="Genomic_DNA"/>
</dbReference>